<feature type="domain" description="Type II secretion system protein GspF" evidence="8">
    <location>
        <begin position="211"/>
        <end position="332"/>
    </location>
</feature>
<evidence type="ECO:0000256" key="3">
    <source>
        <dbReference type="ARBA" id="ARBA00022475"/>
    </source>
</evidence>
<dbReference type="InterPro" id="IPR003004">
    <property type="entry name" value="GspF/PilC"/>
</dbReference>
<dbReference type="InterPro" id="IPR047692">
    <property type="entry name" value="T4P_ComGB"/>
</dbReference>
<evidence type="ECO:0000256" key="2">
    <source>
        <dbReference type="ARBA" id="ARBA00005745"/>
    </source>
</evidence>
<reference evidence="9 10" key="1">
    <citation type="submission" date="2017-10" db="EMBL/GenBank/DDBJ databases">
        <title>Bacillus sp. nov., a halophilic bacterium isolated from a Keqin Lake.</title>
        <authorList>
            <person name="Wang H."/>
        </authorList>
    </citation>
    <scope>NUCLEOTIDE SEQUENCE [LARGE SCALE GENOMIC DNA]</scope>
    <source>
        <strain evidence="9 10">KCTC 13187</strain>
    </source>
</reference>
<feature type="transmembrane region" description="Helical" evidence="7">
    <location>
        <begin position="153"/>
        <end position="180"/>
    </location>
</feature>
<dbReference type="GO" id="GO:0005886">
    <property type="term" value="C:plasma membrane"/>
    <property type="evidence" value="ECO:0007669"/>
    <property type="project" value="UniProtKB-SubCell"/>
</dbReference>
<feature type="domain" description="Type II secretion system protein GspF" evidence="8">
    <location>
        <begin position="14"/>
        <end position="133"/>
    </location>
</feature>
<dbReference type="Proteomes" id="UP000281498">
    <property type="component" value="Unassembled WGS sequence"/>
</dbReference>
<gene>
    <name evidence="9" type="ORF">CR203_01460</name>
</gene>
<evidence type="ECO:0000256" key="7">
    <source>
        <dbReference type="SAM" id="Phobius"/>
    </source>
</evidence>
<dbReference type="NCBIfam" id="NF041012">
    <property type="entry name" value="T4P_ComGB"/>
    <property type="match status" value="1"/>
</dbReference>
<evidence type="ECO:0000256" key="5">
    <source>
        <dbReference type="ARBA" id="ARBA00022989"/>
    </source>
</evidence>
<comment type="caution">
    <text evidence="9">The sequence shown here is derived from an EMBL/GenBank/DDBJ whole genome shotgun (WGS) entry which is preliminary data.</text>
</comment>
<dbReference type="PANTHER" id="PTHR30012:SF0">
    <property type="entry name" value="TYPE II SECRETION SYSTEM PROTEIN F-RELATED"/>
    <property type="match status" value="1"/>
</dbReference>
<evidence type="ECO:0000256" key="6">
    <source>
        <dbReference type="ARBA" id="ARBA00023136"/>
    </source>
</evidence>
<dbReference type="Pfam" id="PF00482">
    <property type="entry name" value="T2SSF"/>
    <property type="match status" value="2"/>
</dbReference>
<keyword evidence="5 7" id="KW-1133">Transmembrane helix</keyword>
<sequence>MKKAFRHDGERGDFLFQLSALLKEGYALSETIQLYTAFTAGSKKEWLEGLYGQLIVGESFSDQLLDASFSKELVSYLLFIERFGDFQKGLLQASVILKKRHDLKQKTKKILHYPCFLFLGFVMLGSLMIEGVLPRFETFFETMDQELPLMTKVLLIFSEWVKIPLILVIALSIFLLIYWLRRKPLLEQVQTLLKVPLLNNYLRHLLTYYLTSQLAPMLKNGLSLHDALRMIEKDSYLDFFRYDAQAISFGLQAGESFPELIQKKNVYLDQLSSVIALGESKGRLGDELERFSTFLFQHMHEKMFRYIGYFQPIFLCVIGVMILFLFLSMMLPIFSILEGW</sequence>
<keyword evidence="6 7" id="KW-0472">Membrane</keyword>
<dbReference type="PRINTS" id="PR00812">
    <property type="entry name" value="BCTERIALGSPF"/>
</dbReference>
<dbReference type="Gene3D" id="1.20.81.30">
    <property type="entry name" value="Type II secretion system (T2SS), domain F"/>
    <property type="match status" value="2"/>
</dbReference>
<evidence type="ECO:0000313" key="9">
    <source>
        <dbReference type="EMBL" id="RKL68744.1"/>
    </source>
</evidence>
<comment type="similarity">
    <text evidence="2">Belongs to the GSP F family.</text>
</comment>
<keyword evidence="3" id="KW-1003">Cell membrane</keyword>
<dbReference type="RefSeq" id="WP_110936616.1">
    <property type="nucleotide sequence ID" value="NZ_KZ614146.1"/>
</dbReference>
<protein>
    <recommendedName>
        <fullName evidence="8">Type II secretion system protein GspF domain-containing protein</fullName>
    </recommendedName>
</protein>
<dbReference type="PANTHER" id="PTHR30012">
    <property type="entry name" value="GENERAL SECRETION PATHWAY PROTEIN"/>
    <property type="match status" value="1"/>
</dbReference>
<dbReference type="EMBL" id="PDOE01000001">
    <property type="protein sequence ID" value="RKL68744.1"/>
    <property type="molecule type" value="Genomic_DNA"/>
</dbReference>
<comment type="subcellular location">
    <subcellularLocation>
        <location evidence="1">Cell membrane</location>
        <topology evidence="1">Multi-pass membrane protein</topology>
    </subcellularLocation>
</comment>
<dbReference type="AlphaFoldDB" id="A0A3A9K6V1"/>
<dbReference type="OrthoDB" id="1638902at2"/>
<dbReference type="InterPro" id="IPR018076">
    <property type="entry name" value="T2SS_GspF_dom"/>
</dbReference>
<name>A0A3A9K6V1_9BACI</name>
<proteinExistence type="inferred from homology"/>
<keyword evidence="4 7" id="KW-0812">Transmembrane</keyword>
<evidence type="ECO:0000256" key="4">
    <source>
        <dbReference type="ARBA" id="ARBA00022692"/>
    </source>
</evidence>
<dbReference type="InterPro" id="IPR042094">
    <property type="entry name" value="T2SS_GspF_sf"/>
</dbReference>
<evidence type="ECO:0000313" key="10">
    <source>
        <dbReference type="Proteomes" id="UP000281498"/>
    </source>
</evidence>
<feature type="transmembrane region" description="Helical" evidence="7">
    <location>
        <begin position="313"/>
        <end position="337"/>
    </location>
</feature>
<keyword evidence="10" id="KW-1185">Reference proteome</keyword>
<accession>A0A3A9K6V1</accession>
<evidence type="ECO:0000259" key="8">
    <source>
        <dbReference type="Pfam" id="PF00482"/>
    </source>
</evidence>
<feature type="transmembrane region" description="Helical" evidence="7">
    <location>
        <begin position="110"/>
        <end position="133"/>
    </location>
</feature>
<evidence type="ECO:0000256" key="1">
    <source>
        <dbReference type="ARBA" id="ARBA00004651"/>
    </source>
</evidence>
<organism evidence="9 10">
    <name type="scientific">Salipaludibacillus neizhouensis</name>
    <dbReference type="NCBI Taxonomy" id="885475"/>
    <lineage>
        <taxon>Bacteria</taxon>
        <taxon>Bacillati</taxon>
        <taxon>Bacillota</taxon>
        <taxon>Bacilli</taxon>
        <taxon>Bacillales</taxon>
        <taxon>Bacillaceae</taxon>
    </lineage>
</organism>